<organism evidence="2 3">
    <name type="scientific">Chloebia gouldiae</name>
    <name type="common">Gouldian finch</name>
    <name type="synonym">Erythrura gouldiae</name>
    <dbReference type="NCBI Taxonomy" id="44316"/>
    <lineage>
        <taxon>Eukaryota</taxon>
        <taxon>Metazoa</taxon>
        <taxon>Chordata</taxon>
        <taxon>Craniata</taxon>
        <taxon>Vertebrata</taxon>
        <taxon>Euteleostomi</taxon>
        <taxon>Archelosauria</taxon>
        <taxon>Archosauria</taxon>
        <taxon>Dinosauria</taxon>
        <taxon>Saurischia</taxon>
        <taxon>Theropoda</taxon>
        <taxon>Coelurosauria</taxon>
        <taxon>Aves</taxon>
        <taxon>Neognathae</taxon>
        <taxon>Neoaves</taxon>
        <taxon>Telluraves</taxon>
        <taxon>Australaves</taxon>
        <taxon>Passeriformes</taxon>
        <taxon>Passeroidea</taxon>
        <taxon>Passeridae</taxon>
        <taxon>Chloebia</taxon>
    </lineage>
</organism>
<dbReference type="AlphaFoldDB" id="A0A3L8SKC7"/>
<comment type="caution">
    <text evidence="2">The sequence shown here is derived from an EMBL/GenBank/DDBJ whole genome shotgun (WGS) entry which is preliminary data.</text>
</comment>
<dbReference type="Proteomes" id="UP000276834">
    <property type="component" value="Unassembled WGS sequence"/>
</dbReference>
<evidence type="ECO:0000313" key="2">
    <source>
        <dbReference type="EMBL" id="RLW03600.1"/>
    </source>
</evidence>
<feature type="compositionally biased region" description="Gly residues" evidence="1">
    <location>
        <begin position="25"/>
        <end position="39"/>
    </location>
</feature>
<accession>A0A3L8SKC7</accession>
<proteinExistence type="predicted"/>
<feature type="region of interest" description="Disordered" evidence="1">
    <location>
        <begin position="1"/>
        <end position="46"/>
    </location>
</feature>
<dbReference type="EMBL" id="QUSF01000015">
    <property type="protein sequence ID" value="RLW03600.1"/>
    <property type="molecule type" value="Genomic_DNA"/>
</dbReference>
<sequence>MATPARRGHGGAAGHRGEGTEAPGLRGGEGAEGRGTGGEVKGDEGRRREIILRSEFLICTLGVENVSSLPAATEPTKPRPKKGLFEDLIVLLGQ</sequence>
<protein>
    <submittedName>
        <fullName evidence="2">Uncharacterized protein</fullName>
    </submittedName>
</protein>
<gene>
    <name evidence="2" type="ORF">DV515_00006212</name>
</gene>
<keyword evidence="3" id="KW-1185">Reference proteome</keyword>
<evidence type="ECO:0000256" key="1">
    <source>
        <dbReference type="SAM" id="MobiDB-lite"/>
    </source>
</evidence>
<reference evidence="2 3" key="1">
    <citation type="journal article" date="2018" name="Proc. R. Soc. B">
        <title>A non-coding region near Follistatin controls head colour polymorphism in the Gouldian finch.</title>
        <authorList>
            <person name="Toomey M.B."/>
            <person name="Marques C.I."/>
            <person name="Andrade P."/>
            <person name="Araujo P.M."/>
            <person name="Sabatino S."/>
            <person name="Gazda M.A."/>
            <person name="Afonso S."/>
            <person name="Lopes R.J."/>
            <person name="Corbo J.C."/>
            <person name="Carneiro M."/>
        </authorList>
    </citation>
    <scope>NUCLEOTIDE SEQUENCE [LARGE SCALE GENOMIC DNA]</scope>
    <source>
        <strain evidence="2">Red01</strain>
        <tissue evidence="2">Muscle</tissue>
    </source>
</reference>
<feature type="non-terminal residue" evidence="2">
    <location>
        <position position="94"/>
    </location>
</feature>
<evidence type="ECO:0000313" key="3">
    <source>
        <dbReference type="Proteomes" id="UP000276834"/>
    </source>
</evidence>
<name>A0A3L8SKC7_CHLGU</name>